<organism evidence="3 4">
    <name type="scientific">Bacteroides uniformis</name>
    <dbReference type="NCBI Taxonomy" id="820"/>
    <lineage>
        <taxon>Bacteria</taxon>
        <taxon>Pseudomonadati</taxon>
        <taxon>Bacteroidota</taxon>
        <taxon>Bacteroidia</taxon>
        <taxon>Bacteroidales</taxon>
        <taxon>Bacteroidaceae</taxon>
        <taxon>Bacteroides</taxon>
    </lineage>
</organism>
<keyword evidence="1" id="KW-0479">Metal-binding</keyword>
<dbReference type="EMBL" id="WCTY01000036">
    <property type="protein sequence ID" value="KAB4181019.1"/>
    <property type="molecule type" value="Genomic_DNA"/>
</dbReference>
<dbReference type="InterPro" id="IPR051804">
    <property type="entry name" value="Carb_Metab_Reg_Kinase/Isom"/>
</dbReference>
<keyword evidence="3" id="KW-0413">Isomerase</keyword>
<proteinExistence type="predicted"/>
<dbReference type="AlphaFoldDB" id="A0A7J5GUN5"/>
<dbReference type="SUPFAM" id="SSF51182">
    <property type="entry name" value="RmlC-like cupins"/>
    <property type="match status" value="1"/>
</dbReference>
<reference evidence="3 4" key="1">
    <citation type="journal article" date="2019" name="Nat. Med.">
        <title>A library of human gut bacterial isolates paired with longitudinal multiomics data enables mechanistic microbiome research.</title>
        <authorList>
            <person name="Poyet M."/>
            <person name="Groussin M."/>
            <person name="Gibbons S.M."/>
            <person name="Avila-Pacheco J."/>
            <person name="Jiang X."/>
            <person name="Kearney S.M."/>
            <person name="Perrotta A.R."/>
            <person name="Berdy B."/>
            <person name="Zhao S."/>
            <person name="Lieberman T.D."/>
            <person name="Swanson P.K."/>
            <person name="Smith M."/>
            <person name="Roesemann S."/>
            <person name="Alexander J.E."/>
            <person name="Rich S.A."/>
            <person name="Livny J."/>
            <person name="Vlamakis H."/>
            <person name="Clish C."/>
            <person name="Bullock K."/>
            <person name="Deik A."/>
            <person name="Scott J."/>
            <person name="Pierce K.A."/>
            <person name="Xavier R.J."/>
            <person name="Alm E.J."/>
        </authorList>
    </citation>
    <scope>NUCLEOTIDE SEQUENCE [LARGE SCALE GENOMIC DNA]</scope>
    <source>
        <strain evidence="3 4">BIOML-A19</strain>
    </source>
</reference>
<dbReference type="CDD" id="cd07010">
    <property type="entry name" value="cupin_PMI_type_I_N_bac"/>
    <property type="match status" value="1"/>
</dbReference>
<gene>
    <name evidence="3" type="ORF">GAQ44_17525</name>
</gene>
<accession>A0A7J5GUN5</accession>
<dbReference type="GO" id="GO:0046872">
    <property type="term" value="F:metal ion binding"/>
    <property type="evidence" value="ECO:0007669"/>
    <property type="project" value="UniProtKB-KW"/>
</dbReference>
<dbReference type="Proteomes" id="UP000487221">
    <property type="component" value="Unassembled WGS sequence"/>
</dbReference>
<keyword evidence="2" id="KW-0862">Zinc</keyword>
<dbReference type="PANTHER" id="PTHR42742">
    <property type="entry name" value="TRANSCRIPTIONAL REPRESSOR MPRA"/>
    <property type="match status" value="1"/>
</dbReference>
<dbReference type="InterPro" id="IPR011051">
    <property type="entry name" value="RmlC_Cupin_sf"/>
</dbReference>
<name>A0A7J5GUN5_BACUN</name>
<evidence type="ECO:0000313" key="4">
    <source>
        <dbReference type="Proteomes" id="UP000487221"/>
    </source>
</evidence>
<evidence type="ECO:0000256" key="2">
    <source>
        <dbReference type="ARBA" id="ARBA00022833"/>
    </source>
</evidence>
<dbReference type="InterPro" id="IPR014710">
    <property type="entry name" value="RmlC-like_jellyroll"/>
</dbReference>
<dbReference type="PANTHER" id="PTHR42742:SF3">
    <property type="entry name" value="FRUCTOKINASE"/>
    <property type="match status" value="1"/>
</dbReference>
<sequence length="575" mass="66132">MRKVNYDKFPSTKISGTILRGWNDIYTLLMGCFESRKVLAVELYAGVREDEVINELKSLSPTLLINTRDLMKPENEIKEMTGRFMTEDVLFGYVTNLSLKDYFDADKLDVARKLVATGDRVIVVGSGAAMVAPAEATLVYVDMARWEIQQRFRTHEVKALGVDNREDAVSLQYKRGYFNDWRVLDKYKEGLFDKADFWLDTHIANDPRLIDRETFFKGIEETIKTPFRVVPFFDPAPWGGQWMKEVCGLNPEKENYGWCFDCVPEENSLYFEVNGVRFELPSVNLVLLKSRELLGEPVEARFGKDFPIRFDFLDTVGGGNLSVQVHPTTQFIRENFGMYYTQDESYYLLDAKEGASVYLGLKNGINKDDMINDLREAQKGNIVFDTEKYVNRLPAKKHDHYLIPGGTVHCSGSEALVLEISSTPNLFTFKLWDWQRLGLDGKPRPINVERGKFVIDWKRNTEYVQEHLANHFTDVAEGDGWREERTGLHPNEFIETRRHWFTKSVTHYTNGSVNVLNLVEGEEAVVESPTNAFEPFVVHYAETFIIPASVEKYTITPYREAIGKECGTIKAYVRF</sequence>
<dbReference type="GO" id="GO:0016853">
    <property type="term" value="F:isomerase activity"/>
    <property type="evidence" value="ECO:0007669"/>
    <property type="project" value="UniProtKB-KW"/>
</dbReference>
<evidence type="ECO:0000313" key="3">
    <source>
        <dbReference type="EMBL" id="KAB4181019.1"/>
    </source>
</evidence>
<comment type="caution">
    <text evidence="3">The sequence shown here is derived from an EMBL/GenBank/DDBJ whole genome shotgun (WGS) entry which is preliminary data.</text>
</comment>
<dbReference type="RefSeq" id="WP_151875948.1">
    <property type="nucleotide sequence ID" value="NZ_WCTY01000036.1"/>
</dbReference>
<protein>
    <submittedName>
        <fullName evidence="3">Mannose-6-phosphate isomerase</fullName>
    </submittedName>
</protein>
<evidence type="ECO:0000256" key="1">
    <source>
        <dbReference type="ARBA" id="ARBA00022723"/>
    </source>
</evidence>
<dbReference type="Gene3D" id="2.60.120.10">
    <property type="entry name" value="Jelly Rolls"/>
    <property type="match status" value="1"/>
</dbReference>